<evidence type="ECO:0000313" key="3">
    <source>
        <dbReference type="Proteomes" id="UP000291422"/>
    </source>
</evidence>
<dbReference type="Proteomes" id="UP000291422">
    <property type="component" value="Unassembled WGS sequence"/>
</dbReference>
<dbReference type="VEuPathDB" id="FungiDB:CC77DRAFT_288032"/>
<dbReference type="EMBL" id="PDXD01000029">
    <property type="protein sequence ID" value="RYN71898.1"/>
    <property type="molecule type" value="Genomic_DNA"/>
</dbReference>
<comment type="caution">
    <text evidence="2">The sequence shown here is derived from an EMBL/GenBank/DDBJ whole genome shotgun (WGS) entry which is preliminary data.</text>
</comment>
<evidence type="ECO:0000256" key="1">
    <source>
        <dbReference type="SAM" id="MobiDB-lite"/>
    </source>
</evidence>
<reference evidence="3" key="1">
    <citation type="journal article" date="2019" name="bioRxiv">
        <title>Genomics, evolutionary history and diagnostics of the Alternaria alternata species group including apple and Asian pear pathotypes.</title>
        <authorList>
            <person name="Armitage A.D."/>
            <person name="Cockerton H.M."/>
            <person name="Sreenivasaprasad S."/>
            <person name="Woodhall J.W."/>
            <person name="Lane C.R."/>
            <person name="Harrison R.J."/>
            <person name="Clarkson J.P."/>
        </authorList>
    </citation>
    <scope>NUCLEOTIDE SEQUENCE [LARGE SCALE GENOMIC DNA]</scope>
    <source>
        <strain evidence="3">FERA 1177</strain>
    </source>
</reference>
<name>A0A4Q4N7S0_ALTAL</name>
<gene>
    <name evidence="2" type="ORF">AA0117_g9077</name>
</gene>
<organism evidence="2 3">
    <name type="scientific">Alternaria alternata</name>
    <name type="common">Alternaria rot fungus</name>
    <name type="synonym">Torula alternata</name>
    <dbReference type="NCBI Taxonomy" id="5599"/>
    <lineage>
        <taxon>Eukaryota</taxon>
        <taxon>Fungi</taxon>
        <taxon>Dikarya</taxon>
        <taxon>Ascomycota</taxon>
        <taxon>Pezizomycotina</taxon>
        <taxon>Dothideomycetes</taxon>
        <taxon>Pleosporomycetidae</taxon>
        <taxon>Pleosporales</taxon>
        <taxon>Pleosporineae</taxon>
        <taxon>Pleosporaceae</taxon>
        <taxon>Alternaria</taxon>
        <taxon>Alternaria sect. Alternaria</taxon>
        <taxon>Alternaria alternata complex</taxon>
    </lineage>
</organism>
<protein>
    <submittedName>
        <fullName evidence="2">Uncharacterized protein</fullName>
    </submittedName>
</protein>
<accession>A0A4Q4N7S0</accession>
<proteinExistence type="predicted"/>
<dbReference type="AlphaFoldDB" id="A0A4Q4N7S0"/>
<feature type="compositionally biased region" description="Pro residues" evidence="1">
    <location>
        <begin position="216"/>
        <end position="225"/>
    </location>
</feature>
<evidence type="ECO:0000313" key="2">
    <source>
        <dbReference type="EMBL" id="RYN71898.1"/>
    </source>
</evidence>
<feature type="region of interest" description="Disordered" evidence="1">
    <location>
        <begin position="212"/>
        <end position="233"/>
    </location>
</feature>
<sequence length="233" mass="24636">MYAKIANTTAVLNAFLFRPPGDEAADCNSMRSSNDGTAILYAQHLHSEARDLLSRLSGTTPAPRASCFDKTTLAASIAPSAPSVAPLKPRGAPPTYKDTIESNIERALCKEDAGTASLTGAVFPSPLLQIGGSRALIGSTIIGLTRTLYRTTKDHRADVPSEAVYSVSSPISVKCISPTPQAAVSLTETLIFHSSIYYTDFHAQAVVPPMGTTPLFHPPPPPDPEPYTAGQTQ</sequence>